<evidence type="ECO:0000313" key="3">
    <source>
        <dbReference type="EMBL" id="OEJ23442.1"/>
    </source>
</evidence>
<evidence type="ECO:0000313" key="4">
    <source>
        <dbReference type="Proteomes" id="UP000095759"/>
    </source>
</evidence>
<feature type="compositionally biased region" description="Basic and acidic residues" evidence="1">
    <location>
        <begin position="95"/>
        <end position="116"/>
    </location>
</feature>
<keyword evidence="2" id="KW-1133">Transmembrane helix</keyword>
<dbReference type="EMBL" id="MEHJ01000001">
    <property type="protein sequence ID" value="OEJ23442.1"/>
    <property type="molecule type" value="Genomic_DNA"/>
</dbReference>
<dbReference type="AlphaFoldDB" id="A0A1E5P1R2"/>
<feature type="region of interest" description="Disordered" evidence="1">
    <location>
        <begin position="1"/>
        <end position="46"/>
    </location>
</feature>
<feature type="region of interest" description="Disordered" evidence="1">
    <location>
        <begin position="92"/>
        <end position="129"/>
    </location>
</feature>
<evidence type="ECO:0000256" key="2">
    <source>
        <dbReference type="SAM" id="Phobius"/>
    </source>
</evidence>
<feature type="transmembrane region" description="Helical" evidence="2">
    <location>
        <begin position="48"/>
        <end position="69"/>
    </location>
</feature>
<reference evidence="3 4" key="1">
    <citation type="submission" date="2016-08" db="EMBL/GenBank/DDBJ databases">
        <title>Complete genome sequence of Streptomyces agglomeratus strain 6-3-2, a novel anti-MRSA actinomycete isolated from Wuli of Tebit, China.</title>
        <authorList>
            <person name="Chen X."/>
        </authorList>
    </citation>
    <scope>NUCLEOTIDE SEQUENCE [LARGE SCALE GENOMIC DNA]</scope>
    <source>
        <strain evidence="3 4">6-3-2</strain>
    </source>
</reference>
<evidence type="ECO:0000256" key="1">
    <source>
        <dbReference type="SAM" id="MobiDB-lite"/>
    </source>
</evidence>
<name>A0A1E5P1R2_9ACTN</name>
<sequence>MPPPTPDSPAVPPGVEPPGTDGSDTDAPDTDVPGTEDRAPDGDEESGALPIVLVLLGTAMVTTAAVVGVRHRGPRWVHRHVHAVLRSGPGLDSVRQIRDSDTPDRTVRLEPRRDPGEQIIQEEDDQWRP</sequence>
<comment type="caution">
    <text evidence="3">The sequence shown here is derived from an EMBL/GenBank/DDBJ whole genome shotgun (WGS) entry which is preliminary data.</text>
</comment>
<feature type="compositionally biased region" description="Acidic residues" evidence="1">
    <location>
        <begin position="120"/>
        <end position="129"/>
    </location>
</feature>
<feature type="compositionally biased region" description="Pro residues" evidence="1">
    <location>
        <begin position="1"/>
        <end position="16"/>
    </location>
</feature>
<gene>
    <name evidence="3" type="ORF">AS594_01995</name>
</gene>
<keyword evidence="2" id="KW-0472">Membrane</keyword>
<organism evidence="3 4">
    <name type="scientific">Streptomyces agglomeratus</name>
    <dbReference type="NCBI Taxonomy" id="285458"/>
    <lineage>
        <taxon>Bacteria</taxon>
        <taxon>Bacillati</taxon>
        <taxon>Actinomycetota</taxon>
        <taxon>Actinomycetes</taxon>
        <taxon>Kitasatosporales</taxon>
        <taxon>Streptomycetaceae</taxon>
        <taxon>Streptomyces</taxon>
    </lineage>
</organism>
<keyword evidence="4" id="KW-1185">Reference proteome</keyword>
<dbReference type="Proteomes" id="UP000095759">
    <property type="component" value="Unassembled WGS sequence"/>
</dbReference>
<keyword evidence="2" id="KW-0812">Transmembrane</keyword>
<proteinExistence type="predicted"/>
<protein>
    <submittedName>
        <fullName evidence="3">Uncharacterized protein</fullName>
    </submittedName>
</protein>
<accession>A0A1E5P1R2</accession>